<gene>
    <name evidence="20" type="ORF">MERGE_000299</name>
</gene>
<keyword evidence="9 17" id="KW-0274">FAD</keyword>
<keyword evidence="14" id="KW-0325">Glycoprotein</keyword>
<dbReference type="AlphaFoldDB" id="A0A899FUZ2"/>
<sequence length="535" mass="63086">MARWFLLISIGVSIFAWFLIDFSSNYYKKEKRWLLDVAIYPVPFSLVEKIVFELDPLLKNLTLDTDYFKYYRLNLFAARCPFWGTDNGLCGNRACMVDVLEDPSVPETWKPSILGKIRGLTVEQPYRPEKTTMLPFQGALGSETSERCVYEEPRYPDRDYCVPEDESVEENIVYVSLVDNPERYTGYSGESSYQVWRAIYRENCFDVPHNFIDPMTKNISLSSSKLEAIMMHKDNWGAKDNDEKRRNAMVQESVCLEKRVFYRIISGMHASISTHLCKEYFNKTTGLWEPNFQCFMERVGNHFDRIENIYFNYVLILRALAKLDKYLQNYTFCEGDLESNAYKVNKFISKISSFIPKLFDEKLMFDTSHNNFAVHLKDEFRMRFRNVSRLMDCVNCDKCRLWGKVQIAGFGTALKILFEFDEFLDQNRFLLRRTELVALINTFDRMSSSIRFIQESSSIISSNKDKTFYKLNNCNGFYFLSKIKKVIYRSSSNFKSLIKSFNAEYNNVKDVFIYIINFWFGIFKTIYIYIKGKNK</sequence>
<comment type="similarity">
    <text evidence="3">Belongs to the EROs family.</text>
</comment>
<feature type="disulfide bond" description="Redox-active" evidence="18">
    <location>
        <begin position="396"/>
        <end position="399"/>
    </location>
</feature>
<keyword evidence="10" id="KW-0249">Electron transport</keyword>
<evidence type="ECO:0000256" key="17">
    <source>
        <dbReference type="PIRSR" id="PIRSR017205-2"/>
    </source>
</evidence>
<feature type="binding site" evidence="17">
    <location>
        <position position="269"/>
    </location>
    <ligand>
        <name>FAD</name>
        <dbReference type="ChEBI" id="CHEBI:57692"/>
    </ligand>
</feature>
<feature type="binding site" evidence="17">
    <location>
        <position position="183"/>
    </location>
    <ligand>
        <name>FAD</name>
        <dbReference type="ChEBI" id="CHEBI:57692"/>
    </ligand>
</feature>
<evidence type="ECO:0000256" key="15">
    <source>
        <dbReference type="ARBA" id="ARBA00023284"/>
    </source>
</evidence>
<dbReference type="SUPFAM" id="SSF110019">
    <property type="entry name" value="ERO1-like"/>
    <property type="match status" value="1"/>
</dbReference>
<feature type="active site" evidence="16">
    <location>
        <position position="399"/>
    </location>
</feature>
<dbReference type="Proteomes" id="UP000663699">
    <property type="component" value="Chromosome 1"/>
</dbReference>
<feature type="binding site" evidence="17">
    <location>
        <position position="266"/>
    </location>
    <ligand>
        <name>FAD</name>
        <dbReference type="ChEBI" id="CHEBI:57692"/>
    </ligand>
</feature>
<evidence type="ECO:0000256" key="3">
    <source>
        <dbReference type="ARBA" id="ARBA00008277"/>
    </source>
</evidence>
<organism evidence="20 21">
    <name type="scientific">Pneumocystis wakefieldiae</name>
    <dbReference type="NCBI Taxonomy" id="38082"/>
    <lineage>
        <taxon>Eukaryota</taxon>
        <taxon>Fungi</taxon>
        <taxon>Dikarya</taxon>
        <taxon>Ascomycota</taxon>
        <taxon>Taphrinomycotina</taxon>
        <taxon>Pneumocystomycetes</taxon>
        <taxon>Pneumocystaceae</taxon>
        <taxon>Pneumocystis</taxon>
    </lineage>
</organism>
<evidence type="ECO:0000256" key="4">
    <source>
        <dbReference type="ARBA" id="ARBA00011802"/>
    </source>
</evidence>
<keyword evidence="15" id="KW-0676">Redox-active center</keyword>
<evidence type="ECO:0000256" key="12">
    <source>
        <dbReference type="ARBA" id="ARBA00023136"/>
    </source>
</evidence>
<dbReference type="InterPro" id="IPR037192">
    <property type="entry name" value="ERO1-like_sf"/>
</dbReference>
<protein>
    <recommendedName>
        <fullName evidence="22">Endoplasmic oxidoreductin-1</fullName>
    </recommendedName>
</protein>
<dbReference type="GO" id="GO:0015035">
    <property type="term" value="F:protein-disulfide reductase activity"/>
    <property type="evidence" value="ECO:0007669"/>
    <property type="project" value="InterPro"/>
</dbReference>
<keyword evidence="6" id="KW-0285">Flavoprotein</keyword>
<evidence type="ECO:0000256" key="19">
    <source>
        <dbReference type="SAM" id="Phobius"/>
    </source>
</evidence>
<comment type="cofactor">
    <cofactor evidence="1 17">
        <name>FAD</name>
        <dbReference type="ChEBI" id="CHEBI:57692"/>
    </cofactor>
</comment>
<evidence type="ECO:0000313" key="20">
    <source>
        <dbReference type="EMBL" id="QSL64144.1"/>
    </source>
</evidence>
<evidence type="ECO:0000256" key="1">
    <source>
        <dbReference type="ARBA" id="ARBA00001974"/>
    </source>
</evidence>
<keyword evidence="12 19" id="KW-0472">Membrane</keyword>
<dbReference type="GO" id="GO:0016972">
    <property type="term" value="F:thiol oxidase activity"/>
    <property type="evidence" value="ECO:0007669"/>
    <property type="project" value="InterPro"/>
</dbReference>
<reference evidence="20" key="1">
    <citation type="submission" date="2020-06" db="EMBL/GenBank/DDBJ databases">
        <title>Genomes of multiple members of Pneumocystis genus reveal paths to human pathogen Pneumocystis jirovecii.</title>
        <authorList>
            <person name="Cisse O.H."/>
            <person name="Ma L."/>
            <person name="Dekker J."/>
            <person name="Khil P."/>
            <person name="Jo J."/>
            <person name="Brenchley J."/>
            <person name="Blair R."/>
            <person name="Pahar B."/>
            <person name="Chabe M."/>
            <person name="Van Rompay K.A."/>
            <person name="Keesler R."/>
            <person name="Sukura A."/>
            <person name="Hirsch V."/>
            <person name="Kutty G."/>
            <person name="Liu Y."/>
            <person name="Peng L."/>
            <person name="Chen J."/>
            <person name="Song J."/>
            <person name="Weissenbacher-Lang C."/>
            <person name="Xu J."/>
            <person name="Upham N.S."/>
            <person name="Stajich J.E."/>
            <person name="Cuomo C.A."/>
            <person name="Cushion M.T."/>
            <person name="Kovacs J.A."/>
        </authorList>
    </citation>
    <scope>NUCLEOTIDE SEQUENCE</scope>
    <source>
        <strain evidence="20">2A</strain>
    </source>
</reference>
<accession>A0A899FUZ2</accession>
<dbReference type="GO" id="GO:0034975">
    <property type="term" value="P:protein folding in endoplasmic reticulum"/>
    <property type="evidence" value="ECO:0007669"/>
    <property type="project" value="InterPro"/>
</dbReference>
<feature type="transmembrane region" description="Helical" evidence="19">
    <location>
        <begin position="511"/>
        <end position="530"/>
    </location>
</feature>
<feature type="disulfide bond" description="Redox-active" evidence="18">
    <location>
        <begin position="90"/>
        <end position="95"/>
    </location>
</feature>
<dbReference type="GO" id="GO:0005789">
    <property type="term" value="C:endoplasmic reticulum membrane"/>
    <property type="evidence" value="ECO:0007669"/>
    <property type="project" value="UniProtKB-SubCell"/>
</dbReference>
<evidence type="ECO:0000256" key="2">
    <source>
        <dbReference type="ARBA" id="ARBA00004367"/>
    </source>
</evidence>
<dbReference type="PANTHER" id="PTHR12613">
    <property type="entry name" value="ERO1-RELATED"/>
    <property type="match status" value="1"/>
</dbReference>
<evidence type="ECO:0000256" key="9">
    <source>
        <dbReference type="ARBA" id="ARBA00022827"/>
    </source>
</evidence>
<comment type="subunit">
    <text evidence="4">May function both as a monomer and a homodimer.</text>
</comment>
<keyword evidence="13 18" id="KW-1015">Disulfide bond</keyword>
<keyword evidence="19" id="KW-0812">Transmembrane</keyword>
<evidence type="ECO:0000256" key="10">
    <source>
        <dbReference type="ARBA" id="ARBA00022982"/>
    </source>
</evidence>
<feature type="binding site" evidence="17">
    <location>
        <position position="298"/>
    </location>
    <ligand>
        <name>FAD</name>
        <dbReference type="ChEBI" id="CHEBI:57692"/>
    </ligand>
</feature>
<dbReference type="PANTHER" id="PTHR12613:SF0">
    <property type="entry name" value="ERO1-LIKE PROTEIN"/>
    <property type="match status" value="1"/>
</dbReference>
<dbReference type="OrthoDB" id="269384at2759"/>
<evidence type="ECO:0000256" key="6">
    <source>
        <dbReference type="ARBA" id="ARBA00022630"/>
    </source>
</evidence>
<dbReference type="Pfam" id="PF04137">
    <property type="entry name" value="ERO1"/>
    <property type="match status" value="1"/>
</dbReference>
<evidence type="ECO:0000256" key="8">
    <source>
        <dbReference type="ARBA" id="ARBA00022824"/>
    </source>
</evidence>
<name>A0A899FUZ2_9ASCO</name>
<feature type="binding site" evidence="17">
    <location>
        <position position="196"/>
    </location>
    <ligand>
        <name>FAD</name>
        <dbReference type="ChEBI" id="CHEBI:57692"/>
    </ligand>
</feature>
<evidence type="ECO:0000256" key="7">
    <source>
        <dbReference type="ARBA" id="ARBA00022729"/>
    </source>
</evidence>
<keyword evidence="19" id="KW-1133">Transmembrane helix</keyword>
<dbReference type="EMBL" id="CP054532">
    <property type="protein sequence ID" value="QSL64144.1"/>
    <property type="molecule type" value="Genomic_DNA"/>
</dbReference>
<proteinExistence type="inferred from homology"/>
<keyword evidence="11" id="KW-0560">Oxidoreductase</keyword>
<keyword evidence="5" id="KW-0813">Transport</keyword>
<keyword evidence="8" id="KW-0256">Endoplasmic reticulum</keyword>
<comment type="subcellular location">
    <subcellularLocation>
        <location evidence="2">Endoplasmic reticulum membrane</location>
        <topology evidence="2">Peripheral membrane protein</topology>
        <orientation evidence="2">Lumenal side</orientation>
    </subcellularLocation>
</comment>
<evidence type="ECO:0000256" key="16">
    <source>
        <dbReference type="PIRSR" id="PIRSR017205-1"/>
    </source>
</evidence>
<evidence type="ECO:0000256" key="5">
    <source>
        <dbReference type="ARBA" id="ARBA00022448"/>
    </source>
</evidence>
<evidence type="ECO:0000313" key="21">
    <source>
        <dbReference type="Proteomes" id="UP000663699"/>
    </source>
</evidence>
<evidence type="ECO:0000256" key="13">
    <source>
        <dbReference type="ARBA" id="ARBA00023157"/>
    </source>
</evidence>
<dbReference type="PIRSF" id="PIRSF017205">
    <property type="entry name" value="ERO1"/>
    <property type="match status" value="1"/>
</dbReference>
<evidence type="ECO:0008006" key="22">
    <source>
        <dbReference type="Google" id="ProtNLM"/>
    </source>
</evidence>
<keyword evidence="21" id="KW-1185">Reference proteome</keyword>
<dbReference type="GO" id="GO:0071949">
    <property type="term" value="F:FAD binding"/>
    <property type="evidence" value="ECO:0007669"/>
    <property type="project" value="InterPro"/>
</dbReference>
<feature type="binding site" evidence="17">
    <location>
        <position position="185"/>
    </location>
    <ligand>
        <name>FAD</name>
        <dbReference type="ChEBI" id="CHEBI:57692"/>
    </ligand>
</feature>
<evidence type="ECO:0000256" key="14">
    <source>
        <dbReference type="ARBA" id="ARBA00023180"/>
    </source>
</evidence>
<evidence type="ECO:0000256" key="18">
    <source>
        <dbReference type="PIRSR" id="PIRSR017205-3"/>
    </source>
</evidence>
<feature type="active site" description="Nucleophile" evidence="16">
    <location>
        <position position="396"/>
    </location>
</feature>
<evidence type="ECO:0000256" key="11">
    <source>
        <dbReference type="ARBA" id="ARBA00023002"/>
    </source>
</evidence>
<keyword evidence="7" id="KW-0732">Signal</keyword>
<dbReference type="InterPro" id="IPR007266">
    <property type="entry name" value="Ero1"/>
</dbReference>